<dbReference type="Pfam" id="PF00201">
    <property type="entry name" value="UDPGT"/>
    <property type="match status" value="1"/>
</dbReference>
<protein>
    <recommendedName>
        <fullName evidence="5">Glycosyltransferase</fullName>
        <ecNumber evidence="5">2.4.1.-</ecNumber>
    </recommendedName>
</protein>
<proteinExistence type="inferred from homology"/>
<sequence>MKKPEIVFIPAPAMGHLIAAVEAAKLLVDLDDHLSITVIIIKPPPYESKVSDYVQSLRSSTSFSDRIRFIELPQPRQDELAAKNIPLPKFFSTYIESHKPLVKEAVLTKFDDSDLVLTGFVIDMFCTPIIDLATELGVPSYVFFTSSVAFLALMFHLQTLRDEQNMDASELNDSDSELPFPGFVNAIPAKVLPTVVLHKEWLAVIIEIARRLRETKGIMVNSFTEIESYPLESLSRSQVGNVPPIFPVGPILNLKGDGHDESSSGEFDVIMQWLDNQPPSSVVFLCFGSKGSFSEDQVQEIACALDQSGHRFLWSLRKPQPKGVISSPTDYSNFEEVLPQGFLDRTAEIGKVIGWAPQVSVLAHPAIGGFVSHCGWNSTLESIWFGVPIAAWPLYAEQQFNAFQTVRELGLAVEIKMDYRRDSRLGIKEPPIVTAEEIKRGIVGLMEPQSDVRKKMKVISEKSRKASVKGGGSSYSSLRDFISLVLGNMPMN</sequence>
<dbReference type="InterPro" id="IPR050481">
    <property type="entry name" value="UDP-glycosyltransf_plant"/>
</dbReference>
<dbReference type="Gene3D" id="3.40.50.2000">
    <property type="entry name" value="Glycogen Phosphorylase B"/>
    <property type="match status" value="2"/>
</dbReference>
<dbReference type="FunFam" id="3.40.50.2000:FF:000080">
    <property type="entry name" value="Glycosyltransferase"/>
    <property type="match status" value="1"/>
</dbReference>
<dbReference type="Proteomes" id="UP001054252">
    <property type="component" value="Unassembled WGS sequence"/>
</dbReference>
<dbReference type="GO" id="GO:0035251">
    <property type="term" value="F:UDP-glucosyltransferase activity"/>
    <property type="evidence" value="ECO:0007669"/>
    <property type="project" value="InterPro"/>
</dbReference>
<dbReference type="PROSITE" id="PS00375">
    <property type="entry name" value="UDPGT"/>
    <property type="match status" value="1"/>
</dbReference>
<evidence type="ECO:0000256" key="2">
    <source>
        <dbReference type="ARBA" id="ARBA00022676"/>
    </source>
</evidence>
<keyword evidence="7" id="KW-1185">Reference proteome</keyword>
<dbReference type="PANTHER" id="PTHR48048">
    <property type="entry name" value="GLYCOSYLTRANSFERASE"/>
    <property type="match status" value="1"/>
</dbReference>
<keyword evidence="2 4" id="KW-0328">Glycosyltransferase</keyword>
<dbReference type="EMBL" id="BPVZ01000066">
    <property type="protein sequence ID" value="GKV24517.1"/>
    <property type="molecule type" value="Genomic_DNA"/>
</dbReference>
<organism evidence="6 7">
    <name type="scientific">Rubroshorea leprosula</name>
    <dbReference type="NCBI Taxonomy" id="152421"/>
    <lineage>
        <taxon>Eukaryota</taxon>
        <taxon>Viridiplantae</taxon>
        <taxon>Streptophyta</taxon>
        <taxon>Embryophyta</taxon>
        <taxon>Tracheophyta</taxon>
        <taxon>Spermatophyta</taxon>
        <taxon>Magnoliopsida</taxon>
        <taxon>eudicotyledons</taxon>
        <taxon>Gunneridae</taxon>
        <taxon>Pentapetalae</taxon>
        <taxon>rosids</taxon>
        <taxon>malvids</taxon>
        <taxon>Malvales</taxon>
        <taxon>Dipterocarpaceae</taxon>
        <taxon>Rubroshorea</taxon>
    </lineage>
</organism>
<dbReference type="InterPro" id="IPR035595">
    <property type="entry name" value="UDP_glycos_trans_CS"/>
</dbReference>
<dbReference type="InterPro" id="IPR002213">
    <property type="entry name" value="UDP_glucos_trans"/>
</dbReference>
<evidence type="ECO:0000313" key="7">
    <source>
        <dbReference type="Proteomes" id="UP001054252"/>
    </source>
</evidence>
<gene>
    <name evidence="6" type="ORF">SLEP1_g34122</name>
</gene>
<evidence type="ECO:0000313" key="6">
    <source>
        <dbReference type="EMBL" id="GKV24517.1"/>
    </source>
</evidence>
<dbReference type="AlphaFoldDB" id="A0AAV5KIU0"/>
<comment type="caution">
    <text evidence="6">The sequence shown here is derived from an EMBL/GenBank/DDBJ whole genome shotgun (WGS) entry which is preliminary data.</text>
</comment>
<accession>A0AAV5KIU0</accession>
<dbReference type="CDD" id="cd03784">
    <property type="entry name" value="GT1_Gtf-like"/>
    <property type="match status" value="1"/>
</dbReference>
<evidence type="ECO:0000256" key="5">
    <source>
        <dbReference type="RuleBase" id="RU362057"/>
    </source>
</evidence>
<keyword evidence="3 4" id="KW-0808">Transferase</keyword>
<evidence type="ECO:0000256" key="3">
    <source>
        <dbReference type="ARBA" id="ARBA00022679"/>
    </source>
</evidence>
<evidence type="ECO:0000256" key="4">
    <source>
        <dbReference type="RuleBase" id="RU003718"/>
    </source>
</evidence>
<dbReference type="EC" id="2.4.1.-" evidence="5"/>
<comment type="similarity">
    <text evidence="1 4">Belongs to the UDP-glycosyltransferase family.</text>
</comment>
<dbReference type="FunFam" id="3.40.50.2000:FF:000056">
    <property type="entry name" value="Glycosyltransferase"/>
    <property type="match status" value="1"/>
</dbReference>
<dbReference type="SUPFAM" id="SSF53756">
    <property type="entry name" value="UDP-Glycosyltransferase/glycogen phosphorylase"/>
    <property type="match status" value="1"/>
</dbReference>
<evidence type="ECO:0000256" key="1">
    <source>
        <dbReference type="ARBA" id="ARBA00009995"/>
    </source>
</evidence>
<name>A0AAV5KIU0_9ROSI</name>
<reference evidence="6 7" key="1">
    <citation type="journal article" date="2021" name="Commun. Biol.">
        <title>The genome of Shorea leprosula (Dipterocarpaceae) highlights the ecological relevance of drought in aseasonal tropical rainforests.</title>
        <authorList>
            <person name="Ng K.K.S."/>
            <person name="Kobayashi M.J."/>
            <person name="Fawcett J.A."/>
            <person name="Hatakeyama M."/>
            <person name="Paape T."/>
            <person name="Ng C.H."/>
            <person name="Ang C.C."/>
            <person name="Tnah L.H."/>
            <person name="Lee C.T."/>
            <person name="Nishiyama T."/>
            <person name="Sese J."/>
            <person name="O'Brien M.J."/>
            <person name="Copetti D."/>
            <person name="Mohd Noor M.I."/>
            <person name="Ong R.C."/>
            <person name="Putra M."/>
            <person name="Sireger I.Z."/>
            <person name="Indrioko S."/>
            <person name="Kosugi Y."/>
            <person name="Izuno A."/>
            <person name="Isagi Y."/>
            <person name="Lee S.L."/>
            <person name="Shimizu K.K."/>
        </authorList>
    </citation>
    <scope>NUCLEOTIDE SEQUENCE [LARGE SCALE GENOMIC DNA]</scope>
    <source>
        <strain evidence="6">214</strain>
    </source>
</reference>
<dbReference type="PANTHER" id="PTHR48048:SF45">
    <property type="entry name" value="GLYCOSYLTRANSFERASE"/>
    <property type="match status" value="1"/>
</dbReference>